<feature type="region of interest" description="Disordered" evidence="1">
    <location>
        <begin position="1"/>
        <end position="27"/>
    </location>
</feature>
<evidence type="ECO:0000313" key="3">
    <source>
        <dbReference type="EMBL" id="GDY74226.1"/>
    </source>
</evidence>
<sequence>MEALGRGGLPVRTAPGHGGGMPNPQPLTCQTCGSREMHEPLTPDEKAWLRGQLGNPIGDNYYKCVNRLSDEKICRNLRTHGHEKHFRDTKRLPDKLE</sequence>
<organism evidence="2 5">
    <name type="scientific">Streptomyces avermitilis</name>
    <dbReference type="NCBI Taxonomy" id="33903"/>
    <lineage>
        <taxon>Bacteria</taxon>
        <taxon>Bacillati</taxon>
        <taxon>Actinomycetota</taxon>
        <taxon>Actinomycetes</taxon>
        <taxon>Kitasatosporales</taxon>
        <taxon>Streptomycetaceae</taxon>
        <taxon>Streptomyces</taxon>
    </lineage>
</organism>
<dbReference type="Proteomes" id="UP000302139">
    <property type="component" value="Unassembled WGS sequence"/>
</dbReference>
<evidence type="ECO:0000313" key="4">
    <source>
        <dbReference type="Proteomes" id="UP000299211"/>
    </source>
</evidence>
<evidence type="ECO:0000313" key="2">
    <source>
        <dbReference type="EMBL" id="GDY65563.1"/>
    </source>
</evidence>
<dbReference type="AlphaFoldDB" id="A0A4D4M1K6"/>
<dbReference type="EMBL" id="BJHY01000001">
    <property type="protein sequence ID" value="GDY74226.1"/>
    <property type="molecule type" value="Genomic_DNA"/>
</dbReference>
<gene>
    <name evidence="2" type="ORF">SAV14893_049560</name>
    <name evidence="3" type="ORF">SAV31267_037110</name>
</gene>
<name>A0A4D4M1K6_STRAX</name>
<accession>A0A4D4M1K6</accession>
<dbReference type="Proteomes" id="UP000299211">
    <property type="component" value="Unassembled WGS sequence"/>
</dbReference>
<reference evidence="3 4" key="1">
    <citation type="submission" date="2019-04" db="EMBL/GenBank/DDBJ databases">
        <title>Draft genome sequences of Streptomyces avermitilis ATCC 31267.</title>
        <authorList>
            <person name="Komaki H."/>
            <person name="Tamura T."/>
            <person name="Hosoyama A."/>
        </authorList>
    </citation>
    <scope>NUCLEOTIDE SEQUENCE [LARGE SCALE GENOMIC DNA]</scope>
    <source>
        <strain evidence="3 4">ATCC 31267</strain>
    </source>
</reference>
<reference evidence="2 5" key="2">
    <citation type="submission" date="2019-04" db="EMBL/GenBank/DDBJ databases">
        <title>Draft genome sequences of Streptomyces avermitilis NBRC 14893.</title>
        <authorList>
            <person name="Komaki H."/>
            <person name="Tamura T."/>
            <person name="Hosoyama A."/>
        </authorList>
    </citation>
    <scope>NUCLEOTIDE SEQUENCE [LARGE SCALE GENOMIC DNA]</scope>
    <source>
        <strain evidence="2 5">NBRC 14893</strain>
    </source>
</reference>
<dbReference type="EMBL" id="BJHX01000001">
    <property type="protein sequence ID" value="GDY65563.1"/>
    <property type="molecule type" value="Genomic_DNA"/>
</dbReference>
<comment type="caution">
    <text evidence="2">The sequence shown here is derived from an EMBL/GenBank/DDBJ whole genome shotgun (WGS) entry which is preliminary data.</text>
</comment>
<protein>
    <submittedName>
        <fullName evidence="2">Uncharacterized protein</fullName>
    </submittedName>
</protein>
<evidence type="ECO:0000313" key="5">
    <source>
        <dbReference type="Proteomes" id="UP000302139"/>
    </source>
</evidence>
<evidence type="ECO:0000256" key="1">
    <source>
        <dbReference type="SAM" id="MobiDB-lite"/>
    </source>
</evidence>
<proteinExistence type="predicted"/>